<protein>
    <submittedName>
        <fullName evidence="1">Cell wall-associated hydrolase</fullName>
    </submittedName>
</protein>
<dbReference type="AlphaFoldDB" id="A0A2N3QPY5"/>
<dbReference type="EMBL" id="PCHA01000035">
    <property type="protein sequence ID" value="PKU93684.1"/>
    <property type="molecule type" value="Genomic_DNA"/>
</dbReference>
<gene>
    <name evidence="1" type="ORF">CQR45_1616</name>
</gene>
<dbReference type="Proteomes" id="UP000233722">
    <property type="component" value="Unassembled WGS sequence"/>
</dbReference>
<keyword evidence="1" id="KW-0378">Hydrolase</keyword>
<organism evidence="1 2">
    <name type="scientific">Bifidobacterium pseudolongum subsp. globosum</name>
    <dbReference type="NCBI Taxonomy" id="1690"/>
    <lineage>
        <taxon>Bacteria</taxon>
        <taxon>Bacillati</taxon>
        <taxon>Actinomycetota</taxon>
        <taxon>Actinomycetes</taxon>
        <taxon>Bifidobacteriales</taxon>
        <taxon>Bifidobacteriaceae</taxon>
        <taxon>Bifidobacterium</taxon>
    </lineage>
</organism>
<comment type="caution">
    <text evidence="1">The sequence shown here is derived from an EMBL/GenBank/DDBJ whole genome shotgun (WGS) entry which is preliminary data.</text>
</comment>
<proteinExistence type="predicted"/>
<feature type="non-terminal residue" evidence="1">
    <location>
        <position position="108"/>
    </location>
</feature>
<evidence type="ECO:0000313" key="1">
    <source>
        <dbReference type="EMBL" id="PKU93684.1"/>
    </source>
</evidence>
<sequence length="108" mass="12293">MPVERVWCVCVSTVSAGQLHRSRGFHVRSIDQVFYLGSFTPSKGVRNPYLGAGFPLRCFQRLSLPNVANQPCRWRDNWHTRGSSTQVLSYYGQASSGFQRAQRIETKL</sequence>
<reference evidence="1 2" key="1">
    <citation type="submission" date="2017-10" db="EMBL/GenBank/DDBJ databases">
        <title>Bifidobacterium genomics.</title>
        <authorList>
            <person name="Lugli G.A."/>
            <person name="Milani C."/>
            <person name="Mancabelli L."/>
        </authorList>
    </citation>
    <scope>NUCLEOTIDE SEQUENCE [LARGE SCALE GENOMIC DNA]</scope>
    <source>
        <strain evidence="1 2">1747B</strain>
    </source>
</reference>
<accession>A0A2N3QPY5</accession>
<dbReference type="GO" id="GO:0016787">
    <property type="term" value="F:hydrolase activity"/>
    <property type="evidence" value="ECO:0007669"/>
    <property type="project" value="UniProtKB-KW"/>
</dbReference>
<name>A0A2N3QPY5_9BIFI</name>
<evidence type="ECO:0000313" key="2">
    <source>
        <dbReference type="Proteomes" id="UP000233722"/>
    </source>
</evidence>